<gene>
    <name evidence="2" type="ORF">SAMN05216235_1982</name>
</gene>
<reference evidence="2 3" key="1">
    <citation type="submission" date="2016-10" db="EMBL/GenBank/DDBJ databases">
        <authorList>
            <person name="Varghese N."/>
            <person name="Submissions S."/>
        </authorList>
    </citation>
    <scope>NUCLEOTIDE SEQUENCE [LARGE SCALE GENOMIC DNA]</scope>
    <source>
        <strain evidence="2 3">CGMCC 1.6501</strain>
    </source>
</reference>
<dbReference type="InterPro" id="IPR011990">
    <property type="entry name" value="TPR-like_helical_dom_sf"/>
</dbReference>
<dbReference type="InterPro" id="IPR019734">
    <property type="entry name" value="TPR_rpt"/>
</dbReference>
<evidence type="ECO:0000313" key="3">
    <source>
        <dbReference type="Proteomes" id="UP000183090"/>
    </source>
</evidence>
<organism evidence="2 3">
    <name type="scientific">Salinicoccus halodurans</name>
    <dbReference type="NCBI Taxonomy" id="407035"/>
    <lineage>
        <taxon>Bacteria</taxon>
        <taxon>Bacillati</taxon>
        <taxon>Bacillota</taxon>
        <taxon>Bacilli</taxon>
        <taxon>Bacillales</taxon>
        <taxon>Staphylococcaceae</taxon>
        <taxon>Salinicoccus</taxon>
    </lineage>
</organism>
<dbReference type="AlphaFoldDB" id="A0AA94KWN3"/>
<comment type="caution">
    <text evidence="2">The sequence shown here is derived from an EMBL/GenBank/DDBJ whole genome shotgun (WGS) entry which is preliminary data.</text>
</comment>
<dbReference type="Gene3D" id="1.25.40.10">
    <property type="entry name" value="Tetratricopeptide repeat domain"/>
    <property type="match status" value="2"/>
</dbReference>
<name>A0AA94KWN3_9STAP</name>
<dbReference type="RefSeq" id="WP_052749809.1">
    <property type="nucleotide sequence ID" value="NZ_CP011366.1"/>
</dbReference>
<evidence type="ECO:0000256" key="1">
    <source>
        <dbReference type="PROSITE-ProRule" id="PRU00339"/>
    </source>
</evidence>
<feature type="repeat" description="TPR" evidence="1">
    <location>
        <begin position="14"/>
        <end position="47"/>
    </location>
</feature>
<dbReference type="Proteomes" id="UP000183090">
    <property type="component" value="Unassembled WGS sequence"/>
</dbReference>
<keyword evidence="1" id="KW-0802">TPR repeat</keyword>
<sequence length="474" mass="56101">MNDNRKVIPFNQNGEFHFNQGMKKSGQNNKHDALRSFQKAIELEGNNLAYLSQYAYLLAEVGRGAEAEHILINEFIQHQYDAEFYFILSQLFIIMNDPNKAFLFGVQYVKHEPDSGYDEELENMFEVSIDDEDEVEKEADRFTGQHLFQHLFMNARIEEALEYLASIPVEIQEEREFRNLKAMGSLFLNRYEEAHVLLEQLLKEDQTDMHALSHMTLLYYHTGEQQKYRDYLKKMEVVQPLDDDARFKVGLVLNFLKKYARSYELLFPLYKKQAFVSFQLLHALSHSSYHMGDRAEAEMFWEKMQLFHKVDESYSPWKKDEAAQKITRLETKYLKDDDGYRRLLGIYRIYNVEPRDAILGHDVWETIESMEDYEKLYISYLFQGLNLVRLGRMHKGLEALREAGFSDEEDQLAWIETFHDLYDKKEDVEDTGALAAATMHFHKRGRKITKKALVEKFDTSMYRLNKAIEKIEHI</sequence>
<evidence type="ECO:0008006" key="4">
    <source>
        <dbReference type="Google" id="ProtNLM"/>
    </source>
</evidence>
<proteinExistence type="predicted"/>
<dbReference type="EMBL" id="FOTB01000004">
    <property type="protein sequence ID" value="SFK83745.1"/>
    <property type="molecule type" value="Genomic_DNA"/>
</dbReference>
<protein>
    <recommendedName>
        <fullName evidence="4">Tetratricopeptide repeat protein</fullName>
    </recommendedName>
</protein>
<dbReference type="PROSITE" id="PS50005">
    <property type="entry name" value="TPR"/>
    <property type="match status" value="1"/>
</dbReference>
<accession>A0AA94KWN3</accession>
<dbReference type="SUPFAM" id="SSF48452">
    <property type="entry name" value="TPR-like"/>
    <property type="match status" value="2"/>
</dbReference>
<evidence type="ECO:0000313" key="2">
    <source>
        <dbReference type="EMBL" id="SFK83745.1"/>
    </source>
</evidence>